<sequence length="87" mass="9458">MGVIVIFIRFAGGSKLARSEPNRLHRGGSRTASLEDKGMSKKDFAKEIGVSPSRVSDYLNGRSEPTLKIARMICKVLNIPPAVILGF</sequence>
<dbReference type="EMBL" id="JACRTI010000009">
    <property type="protein sequence ID" value="MBC8601261.1"/>
    <property type="molecule type" value="Genomic_DNA"/>
</dbReference>
<proteinExistence type="predicted"/>
<name>A0A3D8HGV9_9BACT</name>
<dbReference type="SMART" id="SM00530">
    <property type="entry name" value="HTH_XRE"/>
    <property type="match status" value="1"/>
</dbReference>
<dbReference type="GO" id="GO:0003677">
    <property type="term" value="F:DNA binding"/>
    <property type="evidence" value="ECO:0007669"/>
    <property type="project" value="InterPro"/>
</dbReference>
<dbReference type="Pfam" id="PF01381">
    <property type="entry name" value="HTH_3"/>
    <property type="match status" value="1"/>
</dbReference>
<dbReference type="CDD" id="cd00093">
    <property type="entry name" value="HTH_XRE"/>
    <property type="match status" value="1"/>
</dbReference>
<reference evidence="4 5" key="1">
    <citation type="submission" date="2018-07" db="EMBL/GenBank/DDBJ databases">
        <title>Parabacteroides acidifaciens nov. sp., isolated from human feces.</title>
        <authorList>
            <person name="Wang Y.J."/>
        </authorList>
    </citation>
    <scope>NUCLEOTIDE SEQUENCE [LARGE SCALE GENOMIC DNA]</scope>
    <source>
        <strain evidence="4 5">426-9</strain>
    </source>
</reference>
<dbReference type="SUPFAM" id="SSF47413">
    <property type="entry name" value="lambda repressor-like DNA-binding domains"/>
    <property type="match status" value="1"/>
</dbReference>
<dbReference type="Proteomes" id="UP000629596">
    <property type="component" value="Unassembled WGS sequence"/>
</dbReference>
<organism evidence="4 5">
    <name type="scientific">Parabacteroides acidifaciens</name>
    <dbReference type="NCBI Taxonomy" id="2290935"/>
    <lineage>
        <taxon>Bacteria</taxon>
        <taxon>Pseudomonadati</taxon>
        <taxon>Bacteroidota</taxon>
        <taxon>Bacteroidia</taxon>
        <taxon>Bacteroidales</taxon>
        <taxon>Tannerellaceae</taxon>
        <taxon>Parabacteroides</taxon>
    </lineage>
</organism>
<dbReference type="Gene3D" id="1.10.260.40">
    <property type="entry name" value="lambda repressor-like DNA-binding domains"/>
    <property type="match status" value="1"/>
</dbReference>
<protein>
    <submittedName>
        <fullName evidence="3">Helix-turn-helix transcriptional regulator</fullName>
    </submittedName>
    <submittedName>
        <fullName evidence="4">XRE family transcriptional regulator</fullName>
    </submittedName>
</protein>
<feature type="region of interest" description="Disordered" evidence="1">
    <location>
        <begin position="19"/>
        <end position="38"/>
    </location>
</feature>
<dbReference type="PROSITE" id="PS50943">
    <property type="entry name" value="HTH_CROC1"/>
    <property type="match status" value="1"/>
</dbReference>
<dbReference type="EMBL" id="QREV01000009">
    <property type="protein sequence ID" value="RDU50133.1"/>
    <property type="molecule type" value="Genomic_DNA"/>
</dbReference>
<evidence type="ECO:0000259" key="2">
    <source>
        <dbReference type="PROSITE" id="PS50943"/>
    </source>
</evidence>
<comment type="caution">
    <text evidence="4">The sequence shown here is derived from an EMBL/GenBank/DDBJ whole genome shotgun (WGS) entry which is preliminary data.</text>
</comment>
<dbReference type="AlphaFoldDB" id="A0A3D8HGV9"/>
<gene>
    <name evidence="4" type="ORF">DWU89_06075</name>
    <name evidence="3" type="ORF">H8784_05940</name>
</gene>
<feature type="domain" description="HTH cro/C1-type" evidence="2">
    <location>
        <begin position="35"/>
        <end position="84"/>
    </location>
</feature>
<dbReference type="InterPro" id="IPR010982">
    <property type="entry name" value="Lambda_DNA-bd_dom_sf"/>
</dbReference>
<evidence type="ECO:0000313" key="5">
    <source>
        <dbReference type="Proteomes" id="UP000256321"/>
    </source>
</evidence>
<evidence type="ECO:0000313" key="3">
    <source>
        <dbReference type="EMBL" id="MBC8601261.1"/>
    </source>
</evidence>
<evidence type="ECO:0000256" key="1">
    <source>
        <dbReference type="SAM" id="MobiDB-lite"/>
    </source>
</evidence>
<evidence type="ECO:0000313" key="6">
    <source>
        <dbReference type="Proteomes" id="UP000629596"/>
    </source>
</evidence>
<keyword evidence="6" id="KW-1185">Reference proteome</keyword>
<evidence type="ECO:0000313" key="4">
    <source>
        <dbReference type="EMBL" id="RDU50133.1"/>
    </source>
</evidence>
<reference evidence="3 6" key="2">
    <citation type="submission" date="2020-08" db="EMBL/GenBank/DDBJ databases">
        <title>Genome public.</title>
        <authorList>
            <person name="Liu C."/>
            <person name="Sun Q."/>
        </authorList>
    </citation>
    <scope>NUCLEOTIDE SEQUENCE [LARGE SCALE GENOMIC DNA]</scope>
    <source>
        <strain evidence="3 6">426_9</strain>
    </source>
</reference>
<accession>A0A3D8HGV9</accession>
<dbReference type="Proteomes" id="UP000256321">
    <property type="component" value="Unassembled WGS sequence"/>
</dbReference>
<dbReference type="InterPro" id="IPR001387">
    <property type="entry name" value="Cro/C1-type_HTH"/>
</dbReference>